<organism evidence="1 2">
    <name type="scientific">Neurospora hispaniola</name>
    <dbReference type="NCBI Taxonomy" id="588809"/>
    <lineage>
        <taxon>Eukaryota</taxon>
        <taxon>Fungi</taxon>
        <taxon>Dikarya</taxon>
        <taxon>Ascomycota</taxon>
        <taxon>Pezizomycotina</taxon>
        <taxon>Sordariomycetes</taxon>
        <taxon>Sordariomycetidae</taxon>
        <taxon>Sordariales</taxon>
        <taxon>Sordariaceae</taxon>
        <taxon>Neurospora</taxon>
    </lineage>
</organism>
<dbReference type="AlphaFoldDB" id="A0AAJ0I3H5"/>
<reference evidence="1 2" key="1">
    <citation type="journal article" date="2023" name="Mol. Phylogenet. Evol.">
        <title>Genome-scale phylogeny and comparative genomics of the fungal order Sordariales.</title>
        <authorList>
            <person name="Hensen N."/>
            <person name="Bonometti L."/>
            <person name="Westerberg I."/>
            <person name="Brannstrom I.O."/>
            <person name="Guillou S."/>
            <person name="Cros-Aarteil S."/>
            <person name="Calhoun S."/>
            <person name="Haridas S."/>
            <person name="Kuo A."/>
            <person name="Mondo S."/>
            <person name="Pangilinan J."/>
            <person name="Riley R."/>
            <person name="LaButti K."/>
            <person name="Andreopoulos B."/>
            <person name="Lipzen A."/>
            <person name="Chen C."/>
            <person name="Yan M."/>
            <person name="Daum C."/>
            <person name="Ng V."/>
            <person name="Clum A."/>
            <person name="Steindorff A."/>
            <person name="Ohm R.A."/>
            <person name="Martin F."/>
            <person name="Silar P."/>
            <person name="Natvig D.O."/>
            <person name="Lalanne C."/>
            <person name="Gautier V."/>
            <person name="Ament-Velasquez S.L."/>
            <person name="Kruys A."/>
            <person name="Hutchinson M.I."/>
            <person name="Powell A.J."/>
            <person name="Barry K."/>
            <person name="Miller A.N."/>
            <person name="Grigoriev I.V."/>
            <person name="Debuchy R."/>
            <person name="Gladieux P."/>
            <person name="Hiltunen Thoren M."/>
            <person name="Johannesson H."/>
        </authorList>
    </citation>
    <scope>NUCLEOTIDE SEQUENCE [LARGE SCALE GENOMIC DNA]</scope>
    <source>
        <strain evidence="1 2">FGSC 10403</strain>
    </source>
</reference>
<sequence>MPSSTGQPCRLKINSAERSRTRGPYASRTFTMVEGHENAWGICRITAASCFEGSQSTTQCHSSLTKAYCNHLPVRVLPKLEMAGLDKTQCGVSRVVHVLFSGSHHQTKLQSLQSTSQGTLCLPKAFERQRTNKIEMNRIEIVQYFTQFDSSVRDILILISTPAMPALAETRKSHAHLSNSGICGSWRLPWGVMSISAAIQPPSLASHMSPSLLPQSADKVSWYPKLSPSPPLAAFTLGIHPRSICCLHQRPACDLQFWSLPGRSTSRGKRLHGSVD</sequence>
<protein>
    <submittedName>
        <fullName evidence="1">Uncharacterized protein</fullName>
    </submittedName>
</protein>
<name>A0AAJ0I3H5_9PEZI</name>
<dbReference type="GeneID" id="87870848"/>
<evidence type="ECO:0000313" key="2">
    <source>
        <dbReference type="Proteomes" id="UP001285908"/>
    </source>
</evidence>
<dbReference type="EMBL" id="JAULSX010000006">
    <property type="protein sequence ID" value="KAK3489054.1"/>
    <property type="molecule type" value="Genomic_DNA"/>
</dbReference>
<dbReference type="Proteomes" id="UP001285908">
    <property type="component" value="Unassembled WGS sequence"/>
</dbReference>
<comment type="caution">
    <text evidence="1">The sequence shown here is derived from an EMBL/GenBank/DDBJ whole genome shotgun (WGS) entry which is preliminary data.</text>
</comment>
<proteinExistence type="predicted"/>
<evidence type="ECO:0000313" key="1">
    <source>
        <dbReference type="EMBL" id="KAK3489054.1"/>
    </source>
</evidence>
<gene>
    <name evidence="1" type="ORF">B0T23DRAFT_191575</name>
</gene>
<dbReference type="RefSeq" id="XP_062690761.1">
    <property type="nucleotide sequence ID" value="XM_062833226.1"/>
</dbReference>
<accession>A0AAJ0I3H5</accession>
<keyword evidence="2" id="KW-1185">Reference proteome</keyword>